<proteinExistence type="predicted"/>
<keyword evidence="1" id="KW-1133">Transmembrane helix</keyword>
<name>A0A915AZM3_PARUN</name>
<organism evidence="2 3">
    <name type="scientific">Parascaris univalens</name>
    <name type="common">Nematode worm</name>
    <dbReference type="NCBI Taxonomy" id="6257"/>
    <lineage>
        <taxon>Eukaryota</taxon>
        <taxon>Metazoa</taxon>
        <taxon>Ecdysozoa</taxon>
        <taxon>Nematoda</taxon>
        <taxon>Chromadorea</taxon>
        <taxon>Rhabditida</taxon>
        <taxon>Spirurina</taxon>
        <taxon>Ascaridomorpha</taxon>
        <taxon>Ascaridoidea</taxon>
        <taxon>Ascarididae</taxon>
        <taxon>Parascaris</taxon>
    </lineage>
</organism>
<protein>
    <submittedName>
        <fullName evidence="3">Uncharacterized protein</fullName>
    </submittedName>
</protein>
<evidence type="ECO:0000256" key="1">
    <source>
        <dbReference type="SAM" id="Phobius"/>
    </source>
</evidence>
<evidence type="ECO:0000313" key="3">
    <source>
        <dbReference type="WBParaSite" id="PgR021_g054_t01"/>
    </source>
</evidence>
<dbReference type="WBParaSite" id="PgR021_g054_t01">
    <property type="protein sequence ID" value="PgR021_g054_t01"/>
    <property type="gene ID" value="PgR021_g054"/>
</dbReference>
<feature type="transmembrane region" description="Helical" evidence="1">
    <location>
        <begin position="82"/>
        <end position="102"/>
    </location>
</feature>
<sequence>QCLSAIGAVKLPSTCNMDNYCVGLWCTKGPNDNSNGILYSCANVAPIDTMLSECKYLTDSLDSHVNCYCNNMDFCNSAIDNSIHITVIIILLINYLFCYMNYL</sequence>
<dbReference type="Proteomes" id="UP000887569">
    <property type="component" value="Unplaced"/>
</dbReference>
<reference evidence="3" key="1">
    <citation type="submission" date="2022-11" db="UniProtKB">
        <authorList>
            <consortium name="WormBaseParasite"/>
        </authorList>
    </citation>
    <scope>IDENTIFICATION</scope>
</reference>
<keyword evidence="1" id="KW-0472">Membrane</keyword>
<accession>A0A915AZM3</accession>
<dbReference type="AlphaFoldDB" id="A0A915AZM3"/>
<keyword evidence="1" id="KW-0812">Transmembrane</keyword>
<evidence type="ECO:0000313" key="2">
    <source>
        <dbReference type="Proteomes" id="UP000887569"/>
    </source>
</evidence>
<keyword evidence="2" id="KW-1185">Reference proteome</keyword>